<feature type="transmembrane region" description="Helical" evidence="1">
    <location>
        <begin position="9"/>
        <end position="30"/>
    </location>
</feature>
<keyword evidence="1" id="KW-0812">Transmembrane</keyword>
<dbReference type="OrthoDB" id="10250282at2759"/>
<dbReference type="InterPro" id="IPR029164">
    <property type="entry name" value="PIG-Y"/>
</dbReference>
<proteinExistence type="predicted"/>
<sequence>MDLETKGRVVLLGSTLLFILGLYGLLLSAFTPLTGVVLLDLLAQDVHYKYFSILLVPTTAYFVIANWVGWQYFRNA</sequence>
<evidence type="ECO:0000313" key="2">
    <source>
        <dbReference type="EMBL" id="KZV90223.1"/>
    </source>
</evidence>
<accession>A0A165GAE2</accession>
<evidence type="ECO:0000256" key="1">
    <source>
        <dbReference type="SAM" id="Phobius"/>
    </source>
</evidence>
<protein>
    <submittedName>
        <fullName evidence="2">Uncharacterized protein</fullName>
    </submittedName>
</protein>
<feature type="transmembrane region" description="Helical" evidence="1">
    <location>
        <begin position="50"/>
        <end position="70"/>
    </location>
</feature>
<dbReference type="EMBL" id="KV426053">
    <property type="protein sequence ID" value="KZV90223.1"/>
    <property type="molecule type" value="Genomic_DNA"/>
</dbReference>
<organism evidence="2 3">
    <name type="scientific">Exidia glandulosa HHB12029</name>
    <dbReference type="NCBI Taxonomy" id="1314781"/>
    <lineage>
        <taxon>Eukaryota</taxon>
        <taxon>Fungi</taxon>
        <taxon>Dikarya</taxon>
        <taxon>Basidiomycota</taxon>
        <taxon>Agaricomycotina</taxon>
        <taxon>Agaricomycetes</taxon>
        <taxon>Auriculariales</taxon>
        <taxon>Exidiaceae</taxon>
        <taxon>Exidia</taxon>
    </lineage>
</organism>
<dbReference type="Proteomes" id="UP000077266">
    <property type="component" value="Unassembled WGS sequence"/>
</dbReference>
<dbReference type="AlphaFoldDB" id="A0A165GAE2"/>
<dbReference type="InParanoid" id="A0A165GAE2"/>
<evidence type="ECO:0000313" key="3">
    <source>
        <dbReference type="Proteomes" id="UP000077266"/>
    </source>
</evidence>
<dbReference type="Pfam" id="PF15159">
    <property type="entry name" value="PIG-Y"/>
    <property type="match status" value="1"/>
</dbReference>
<keyword evidence="1" id="KW-1133">Transmembrane helix</keyword>
<name>A0A165GAE2_EXIGL</name>
<reference evidence="2 3" key="1">
    <citation type="journal article" date="2016" name="Mol. Biol. Evol.">
        <title>Comparative Genomics of Early-Diverging Mushroom-Forming Fungi Provides Insights into the Origins of Lignocellulose Decay Capabilities.</title>
        <authorList>
            <person name="Nagy L.G."/>
            <person name="Riley R."/>
            <person name="Tritt A."/>
            <person name="Adam C."/>
            <person name="Daum C."/>
            <person name="Floudas D."/>
            <person name="Sun H."/>
            <person name="Yadav J.S."/>
            <person name="Pangilinan J."/>
            <person name="Larsson K.H."/>
            <person name="Matsuura K."/>
            <person name="Barry K."/>
            <person name="Labutti K."/>
            <person name="Kuo R."/>
            <person name="Ohm R.A."/>
            <person name="Bhattacharya S.S."/>
            <person name="Shirouzu T."/>
            <person name="Yoshinaga Y."/>
            <person name="Martin F.M."/>
            <person name="Grigoriev I.V."/>
            <person name="Hibbett D.S."/>
        </authorList>
    </citation>
    <scope>NUCLEOTIDE SEQUENCE [LARGE SCALE GENOMIC DNA]</scope>
    <source>
        <strain evidence="2 3">HHB12029</strain>
    </source>
</reference>
<gene>
    <name evidence="2" type="ORF">EXIGLDRAFT_720556</name>
</gene>
<keyword evidence="1" id="KW-0472">Membrane</keyword>
<keyword evidence="3" id="KW-1185">Reference proteome</keyword>